<evidence type="ECO:0000256" key="1">
    <source>
        <dbReference type="ARBA" id="ARBA00022741"/>
    </source>
</evidence>
<dbReference type="Proteomes" id="UP000886339">
    <property type="component" value="Unassembled WGS sequence"/>
</dbReference>
<dbReference type="InterPro" id="IPR017871">
    <property type="entry name" value="ABC_transporter-like_CS"/>
</dbReference>
<keyword evidence="1" id="KW-0547">Nucleotide-binding</keyword>
<sequence>MGSQRKPLLLVRELHTDFIHDVNLALSAHNCLGLHGESGSGKTLLLRAIADLDVNEGDVRLDDRPRELFTGPQWRRQVGLLPAESQWWSDSVGDHASHWPAELLSALGFPEDVLSWQTGRLSSGEKQRLSLVRMLANQPRVLLLDEPTANLDAGNTDIVEQIINDYLRQHQAAAIWVSHDPAQLTRIADSCAVMDQGRFLPEEN</sequence>
<dbReference type="SUPFAM" id="SSF52540">
    <property type="entry name" value="P-loop containing nucleoside triphosphate hydrolases"/>
    <property type="match status" value="1"/>
</dbReference>
<dbReference type="PROSITE" id="PS50893">
    <property type="entry name" value="ABC_TRANSPORTER_2"/>
    <property type="match status" value="1"/>
</dbReference>
<dbReference type="Gene3D" id="3.40.50.300">
    <property type="entry name" value="P-loop containing nucleotide triphosphate hydrolases"/>
    <property type="match status" value="1"/>
</dbReference>
<dbReference type="InterPro" id="IPR027417">
    <property type="entry name" value="P-loop_NTPase"/>
</dbReference>
<evidence type="ECO:0000313" key="4">
    <source>
        <dbReference type="EMBL" id="HEC07267.1"/>
    </source>
</evidence>
<dbReference type="PANTHER" id="PTHR43119:SF1">
    <property type="entry name" value="ABC TRANSPORTER DOMAIN-CONTAINING PROTEIN"/>
    <property type="match status" value="1"/>
</dbReference>
<proteinExistence type="predicted"/>
<comment type="caution">
    <text evidence="4">The sequence shown here is derived from an EMBL/GenBank/DDBJ whole genome shotgun (WGS) entry which is preliminary data.</text>
</comment>
<dbReference type="InterPro" id="IPR003593">
    <property type="entry name" value="AAA+_ATPase"/>
</dbReference>
<dbReference type="PROSITE" id="PS00211">
    <property type="entry name" value="ABC_TRANSPORTER_1"/>
    <property type="match status" value="1"/>
</dbReference>
<dbReference type="CDD" id="cd00267">
    <property type="entry name" value="ABC_ATPase"/>
    <property type="match status" value="1"/>
</dbReference>
<organism evidence="4">
    <name type="scientific">Thiolapillus brandeum</name>
    <dbReference type="NCBI Taxonomy" id="1076588"/>
    <lineage>
        <taxon>Bacteria</taxon>
        <taxon>Pseudomonadati</taxon>
        <taxon>Pseudomonadota</taxon>
        <taxon>Gammaproteobacteria</taxon>
        <taxon>Chromatiales</taxon>
        <taxon>Sedimenticolaceae</taxon>
        <taxon>Thiolapillus</taxon>
    </lineage>
</organism>
<evidence type="ECO:0000256" key="2">
    <source>
        <dbReference type="ARBA" id="ARBA00022840"/>
    </source>
</evidence>
<dbReference type="GO" id="GO:0016887">
    <property type="term" value="F:ATP hydrolysis activity"/>
    <property type="evidence" value="ECO:0007669"/>
    <property type="project" value="InterPro"/>
</dbReference>
<dbReference type="AlphaFoldDB" id="A0A831RWC8"/>
<accession>A0A831RWC8</accession>
<dbReference type="EMBL" id="DRLF01000360">
    <property type="protein sequence ID" value="HEC07267.1"/>
    <property type="molecule type" value="Genomic_DNA"/>
</dbReference>
<dbReference type="PANTHER" id="PTHR43119">
    <property type="entry name" value="ABC TRANSPORT PROTEIN ATP-BINDING COMPONENT-RELATED"/>
    <property type="match status" value="1"/>
</dbReference>
<feature type="domain" description="ABC transporter" evidence="3">
    <location>
        <begin position="3"/>
        <end position="204"/>
    </location>
</feature>
<dbReference type="InterPro" id="IPR003439">
    <property type="entry name" value="ABC_transporter-like_ATP-bd"/>
</dbReference>
<evidence type="ECO:0000259" key="3">
    <source>
        <dbReference type="PROSITE" id="PS50893"/>
    </source>
</evidence>
<name>A0A831RWC8_9GAMM</name>
<reference evidence="4" key="1">
    <citation type="journal article" date="2020" name="mSystems">
        <title>Genome- and Community-Level Interaction Insights into Carbon Utilization and Element Cycling Functions of Hydrothermarchaeota in Hydrothermal Sediment.</title>
        <authorList>
            <person name="Zhou Z."/>
            <person name="Liu Y."/>
            <person name="Xu W."/>
            <person name="Pan J."/>
            <person name="Luo Z.H."/>
            <person name="Li M."/>
        </authorList>
    </citation>
    <scope>NUCLEOTIDE SEQUENCE [LARGE SCALE GENOMIC DNA]</scope>
    <source>
        <strain evidence="4">HyVt-458</strain>
    </source>
</reference>
<keyword evidence="2 4" id="KW-0067">ATP-binding</keyword>
<dbReference type="Pfam" id="PF00005">
    <property type="entry name" value="ABC_tran"/>
    <property type="match status" value="1"/>
</dbReference>
<dbReference type="SMART" id="SM00382">
    <property type="entry name" value="AAA"/>
    <property type="match status" value="1"/>
</dbReference>
<protein>
    <submittedName>
        <fullName evidence="4">ATP-binding cassette domain-containing protein</fullName>
    </submittedName>
</protein>
<dbReference type="GO" id="GO:0005524">
    <property type="term" value="F:ATP binding"/>
    <property type="evidence" value="ECO:0007669"/>
    <property type="project" value="UniProtKB-KW"/>
</dbReference>
<gene>
    <name evidence="4" type="ORF">ENJ12_10465</name>
</gene>